<dbReference type="FunFam" id="3.80.10.10:FF:000095">
    <property type="entry name" value="LRR receptor-like serine/threonine-protein kinase GSO1"/>
    <property type="match status" value="2"/>
</dbReference>
<keyword evidence="11" id="KW-0418">Kinase</keyword>
<comment type="catalytic activity">
    <reaction evidence="18">
        <text>L-seryl-[protein] + ATP = O-phospho-L-seryl-[protein] + ADP + H(+)</text>
        <dbReference type="Rhea" id="RHEA:17989"/>
        <dbReference type="Rhea" id="RHEA-COMP:9863"/>
        <dbReference type="Rhea" id="RHEA-COMP:11604"/>
        <dbReference type="ChEBI" id="CHEBI:15378"/>
        <dbReference type="ChEBI" id="CHEBI:29999"/>
        <dbReference type="ChEBI" id="CHEBI:30616"/>
        <dbReference type="ChEBI" id="CHEBI:83421"/>
        <dbReference type="ChEBI" id="CHEBI:456216"/>
        <dbReference type="EC" id="2.7.11.1"/>
    </reaction>
</comment>
<dbReference type="InterPro" id="IPR032675">
    <property type="entry name" value="LRR_dom_sf"/>
</dbReference>
<name>A0AAD5JH00_ACENE</name>
<keyword evidence="24" id="KW-1185">Reference proteome</keyword>
<dbReference type="Pfam" id="PF23598">
    <property type="entry name" value="LRR_14"/>
    <property type="match status" value="2"/>
</dbReference>
<keyword evidence="7 20" id="KW-0812">Transmembrane</keyword>
<keyword evidence="9" id="KW-0677">Repeat</keyword>
<evidence type="ECO:0000313" key="23">
    <source>
        <dbReference type="EMBL" id="KAI9198853.1"/>
    </source>
</evidence>
<keyword evidence="16" id="KW-0325">Glycoprotein</keyword>
<keyword evidence="8 21" id="KW-0732">Signal</keyword>
<keyword evidence="13 20" id="KW-1133">Transmembrane helix</keyword>
<sequence length="1010" mass="110778">MVLVTSTSTVLLIVWPIICVVAASELSAIQSEREALLHTGWWNTTSNVTSESSDHCNWTGIACDVQGSVNGIDLNNHRIVGGDLNKFNFSSFPNLEILKLGSSYLSETIQLKDGDLPKLRYLDLSQNLLTGAIPQEIGSLKNLVELHLGGNRFYEYHGAGGSIPSLGHLTNLRILDLSSNEFDGPIPSSLGHLTNLRILNLSFNEFDGPIPSSLGHLTNLRILDLSSNYLVGSIPSTLGNLTNLRILDPSSNHLVGSIPSTLGNLTNLDLSSNYLVGSIPSTLGNLTNLRILDLSSNYLVGSIPSTLGNLTNLRILDLSSNHLVGSIPSTLGNLTNLDLSSNYLVGSIPSTLGNLTNLRILDLSSNYLVGSIPSTLGNLTNLNLSSNYLVGSIPSTLGNLTNLRILYLSSNQLVGSIPSTLGNLTNLRILDLSSNYLVGSIPSTLGNLTNLILLILRFNKFDGPIPSSLGHLTNLRSLDLSDNSFNGPVPSTLGHLSNLSKLILYSNKLDGSIPHELTRLTQLNFLHLSSNLLVGQLPITIGALINLESLDLSDNKLTGPIPSGIKNCTELSELNLSHNSLSGSIPQGIGDYFNLWLLDLSFNNLEGEIPISLQNKFHPEQFIGNKGLCGRLFGFPLCTSSHSSHSSIILFLRIFLPPITFFAFIILGILFLSKRKVKNPKLIARSATKNGDLFSIWNYDGKIAFEDIIEATEDFDIKYCIGTGGYGSVYRAHLPSGKTVALKKFHDSEFEEPTFIKSFENEARVLSEIKHRNIVKLHGYCLHRKCMFLIYEYMERGSLFYVLHSNDEAIEFSWFKRVNVIKGIAHALSYLHHSCTPTIVHRDISSNNILLNSEFHAFVGDFGLARLLHSDSSNRTILAGTYGYIAPELAYTMVVTEKCDVYSFGVVALETLMGSHPGQLLSSMDQNMMLIDILDRRLSPPEDQTIVQDIVVASSLAFACLSSKPKSRPMMKRVSQEFLIRKKRVSKPFHEISIAELKNQEMCFVDEIDG</sequence>
<dbReference type="InterPro" id="IPR001245">
    <property type="entry name" value="Ser-Thr/Tyr_kinase_cat_dom"/>
</dbReference>
<dbReference type="InterPro" id="IPR008266">
    <property type="entry name" value="Tyr_kinase_AS"/>
</dbReference>
<dbReference type="Proteomes" id="UP001064489">
    <property type="component" value="Chromosome 13"/>
</dbReference>
<dbReference type="PANTHER" id="PTHR48005">
    <property type="entry name" value="LEUCINE RICH REPEAT KINASE 2"/>
    <property type="match status" value="1"/>
</dbReference>
<dbReference type="PANTHER" id="PTHR48005:SF16">
    <property type="entry name" value="MDIS1-INTERACTING RECEPTOR LIKE KINASE 2-LIKE ISOFORM X1"/>
    <property type="match status" value="1"/>
</dbReference>
<dbReference type="Gene3D" id="3.80.10.10">
    <property type="entry name" value="Ribonuclease Inhibitor"/>
    <property type="match status" value="5"/>
</dbReference>
<evidence type="ECO:0000256" key="15">
    <source>
        <dbReference type="ARBA" id="ARBA00023170"/>
    </source>
</evidence>
<evidence type="ECO:0000256" key="11">
    <source>
        <dbReference type="ARBA" id="ARBA00022777"/>
    </source>
</evidence>
<keyword evidence="15" id="KW-0675">Receptor</keyword>
<evidence type="ECO:0000256" key="17">
    <source>
        <dbReference type="ARBA" id="ARBA00047899"/>
    </source>
</evidence>
<keyword evidence="10 19" id="KW-0547">Nucleotide-binding</keyword>
<keyword evidence="4" id="KW-0597">Phosphoprotein</keyword>
<dbReference type="FunFam" id="3.80.10.10:FF:002851">
    <property type="entry name" value="Uncharacterized protein"/>
    <property type="match status" value="1"/>
</dbReference>
<accession>A0AAD5JH00</accession>
<dbReference type="GO" id="GO:0005524">
    <property type="term" value="F:ATP binding"/>
    <property type="evidence" value="ECO:0007669"/>
    <property type="project" value="UniProtKB-UniRule"/>
</dbReference>
<dbReference type="SUPFAM" id="SSF52047">
    <property type="entry name" value="RNI-like"/>
    <property type="match status" value="1"/>
</dbReference>
<keyword evidence="12 19" id="KW-0067">ATP-binding</keyword>
<evidence type="ECO:0000256" key="10">
    <source>
        <dbReference type="ARBA" id="ARBA00022741"/>
    </source>
</evidence>
<dbReference type="InterPro" id="IPR001611">
    <property type="entry name" value="Leu-rich_rpt"/>
</dbReference>
<evidence type="ECO:0000256" key="5">
    <source>
        <dbReference type="ARBA" id="ARBA00022614"/>
    </source>
</evidence>
<keyword evidence="3" id="KW-0723">Serine/threonine-protein kinase</keyword>
<evidence type="ECO:0000256" key="16">
    <source>
        <dbReference type="ARBA" id="ARBA00023180"/>
    </source>
</evidence>
<evidence type="ECO:0000256" key="9">
    <source>
        <dbReference type="ARBA" id="ARBA00022737"/>
    </source>
</evidence>
<evidence type="ECO:0000256" key="20">
    <source>
        <dbReference type="SAM" id="Phobius"/>
    </source>
</evidence>
<dbReference type="EMBL" id="JAJSOW010000002">
    <property type="protein sequence ID" value="KAI9198853.1"/>
    <property type="molecule type" value="Genomic_DNA"/>
</dbReference>
<dbReference type="InterPro" id="IPR017441">
    <property type="entry name" value="Protein_kinase_ATP_BS"/>
</dbReference>
<comment type="caution">
    <text evidence="23">The sequence shown here is derived from an EMBL/GenBank/DDBJ whole genome shotgun (WGS) entry which is preliminary data.</text>
</comment>
<evidence type="ECO:0000256" key="12">
    <source>
        <dbReference type="ARBA" id="ARBA00022840"/>
    </source>
</evidence>
<dbReference type="GO" id="GO:0004674">
    <property type="term" value="F:protein serine/threonine kinase activity"/>
    <property type="evidence" value="ECO:0007669"/>
    <property type="project" value="UniProtKB-KW"/>
</dbReference>
<proteinExistence type="predicted"/>
<reference evidence="23 24" key="1">
    <citation type="journal article" date="2022" name="Plant J.">
        <title>Strategies of tolerance reflected in two North American maple genomes.</title>
        <authorList>
            <person name="McEvoy S.L."/>
            <person name="Sezen U.U."/>
            <person name="Trouern-Trend A."/>
            <person name="McMahon S.M."/>
            <person name="Schaberg P.G."/>
            <person name="Yang J."/>
            <person name="Wegrzyn J.L."/>
            <person name="Swenson N.G."/>
        </authorList>
    </citation>
    <scope>NUCLEOTIDE SEQUENCE [LARGE SCALE GENOMIC DNA]</scope>
    <source>
        <strain evidence="23">91603</strain>
    </source>
</reference>
<dbReference type="Pfam" id="PF13855">
    <property type="entry name" value="LRR_8"/>
    <property type="match status" value="2"/>
</dbReference>
<dbReference type="InterPro" id="IPR003591">
    <property type="entry name" value="Leu-rich_rpt_typical-subtyp"/>
</dbReference>
<dbReference type="SUPFAM" id="SSF52058">
    <property type="entry name" value="L domain-like"/>
    <property type="match status" value="1"/>
</dbReference>
<feature type="chain" id="PRO_5042040885" description="non-specific serine/threonine protein kinase" evidence="21">
    <location>
        <begin position="24"/>
        <end position="1010"/>
    </location>
</feature>
<evidence type="ECO:0000256" key="2">
    <source>
        <dbReference type="ARBA" id="ARBA00012513"/>
    </source>
</evidence>
<dbReference type="PRINTS" id="PR00019">
    <property type="entry name" value="LEURICHRPT"/>
</dbReference>
<evidence type="ECO:0000256" key="8">
    <source>
        <dbReference type="ARBA" id="ARBA00022729"/>
    </source>
</evidence>
<evidence type="ECO:0000256" key="21">
    <source>
        <dbReference type="SAM" id="SignalP"/>
    </source>
</evidence>
<dbReference type="InterPro" id="IPR051420">
    <property type="entry name" value="Ser_Thr_Kinases_DiverseReg"/>
</dbReference>
<dbReference type="SMART" id="SM00365">
    <property type="entry name" value="LRR_SD22"/>
    <property type="match status" value="10"/>
</dbReference>
<feature type="domain" description="Protein kinase" evidence="22">
    <location>
        <begin position="715"/>
        <end position="979"/>
    </location>
</feature>
<evidence type="ECO:0000256" key="3">
    <source>
        <dbReference type="ARBA" id="ARBA00022527"/>
    </source>
</evidence>
<gene>
    <name evidence="23" type="ORF">LWI28_023084</name>
</gene>
<dbReference type="SMART" id="SM00369">
    <property type="entry name" value="LRR_TYP"/>
    <property type="match status" value="14"/>
</dbReference>
<keyword evidence="6" id="KW-0808">Transferase</keyword>
<dbReference type="InterPro" id="IPR055414">
    <property type="entry name" value="LRR_R13L4/SHOC2-like"/>
</dbReference>
<evidence type="ECO:0000313" key="24">
    <source>
        <dbReference type="Proteomes" id="UP001064489"/>
    </source>
</evidence>
<evidence type="ECO:0000256" key="18">
    <source>
        <dbReference type="ARBA" id="ARBA00048679"/>
    </source>
</evidence>
<evidence type="ECO:0000256" key="19">
    <source>
        <dbReference type="PROSITE-ProRule" id="PRU10141"/>
    </source>
</evidence>
<evidence type="ECO:0000256" key="1">
    <source>
        <dbReference type="ARBA" id="ARBA00004479"/>
    </source>
</evidence>
<dbReference type="PROSITE" id="PS51450">
    <property type="entry name" value="LRR"/>
    <property type="match status" value="1"/>
</dbReference>
<dbReference type="Gene3D" id="3.30.200.20">
    <property type="entry name" value="Phosphorylase Kinase, domain 1"/>
    <property type="match status" value="1"/>
</dbReference>
<evidence type="ECO:0000256" key="6">
    <source>
        <dbReference type="ARBA" id="ARBA00022679"/>
    </source>
</evidence>
<dbReference type="InterPro" id="IPR011009">
    <property type="entry name" value="Kinase-like_dom_sf"/>
</dbReference>
<evidence type="ECO:0000259" key="22">
    <source>
        <dbReference type="PROSITE" id="PS50011"/>
    </source>
</evidence>
<keyword evidence="5" id="KW-0433">Leucine-rich repeat</keyword>
<feature type="binding site" evidence="19">
    <location>
        <position position="743"/>
    </location>
    <ligand>
        <name>ATP</name>
        <dbReference type="ChEBI" id="CHEBI:30616"/>
    </ligand>
</feature>
<dbReference type="PROSITE" id="PS50011">
    <property type="entry name" value="PROTEIN_KINASE_DOM"/>
    <property type="match status" value="1"/>
</dbReference>
<dbReference type="Pfam" id="PF00560">
    <property type="entry name" value="LRR_1"/>
    <property type="match status" value="2"/>
</dbReference>
<dbReference type="Pfam" id="PF07714">
    <property type="entry name" value="PK_Tyr_Ser-Thr"/>
    <property type="match status" value="1"/>
</dbReference>
<dbReference type="InterPro" id="IPR000719">
    <property type="entry name" value="Prot_kinase_dom"/>
</dbReference>
<dbReference type="PROSITE" id="PS00109">
    <property type="entry name" value="PROTEIN_KINASE_TYR"/>
    <property type="match status" value="1"/>
</dbReference>
<dbReference type="Gene3D" id="1.10.510.10">
    <property type="entry name" value="Transferase(Phosphotransferase) domain 1"/>
    <property type="match status" value="1"/>
</dbReference>
<comment type="catalytic activity">
    <reaction evidence="17">
        <text>L-threonyl-[protein] + ATP = O-phospho-L-threonyl-[protein] + ADP + H(+)</text>
        <dbReference type="Rhea" id="RHEA:46608"/>
        <dbReference type="Rhea" id="RHEA-COMP:11060"/>
        <dbReference type="Rhea" id="RHEA-COMP:11605"/>
        <dbReference type="ChEBI" id="CHEBI:15378"/>
        <dbReference type="ChEBI" id="CHEBI:30013"/>
        <dbReference type="ChEBI" id="CHEBI:30616"/>
        <dbReference type="ChEBI" id="CHEBI:61977"/>
        <dbReference type="ChEBI" id="CHEBI:456216"/>
        <dbReference type="EC" id="2.7.11.1"/>
    </reaction>
</comment>
<evidence type="ECO:0000256" key="7">
    <source>
        <dbReference type="ARBA" id="ARBA00022692"/>
    </source>
</evidence>
<evidence type="ECO:0000256" key="14">
    <source>
        <dbReference type="ARBA" id="ARBA00023136"/>
    </source>
</evidence>
<comment type="subcellular location">
    <subcellularLocation>
        <location evidence="1">Membrane</location>
        <topology evidence="1">Single-pass type I membrane protein</topology>
    </subcellularLocation>
</comment>
<dbReference type="SUPFAM" id="SSF56112">
    <property type="entry name" value="Protein kinase-like (PK-like)"/>
    <property type="match status" value="1"/>
</dbReference>
<protein>
    <recommendedName>
        <fullName evidence="2">non-specific serine/threonine protein kinase</fullName>
        <ecNumber evidence="2">2.7.11.1</ecNumber>
    </recommendedName>
</protein>
<feature type="signal peptide" evidence="21">
    <location>
        <begin position="1"/>
        <end position="23"/>
    </location>
</feature>
<dbReference type="GO" id="GO:0016020">
    <property type="term" value="C:membrane"/>
    <property type="evidence" value="ECO:0007669"/>
    <property type="project" value="UniProtKB-SubCell"/>
</dbReference>
<dbReference type="PROSITE" id="PS00107">
    <property type="entry name" value="PROTEIN_KINASE_ATP"/>
    <property type="match status" value="1"/>
</dbReference>
<dbReference type="EC" id="2.7.11.1" evidence="2"/>
<keyword evidence="14 20" id="KW-0472">Membrane</keyword>
<feature type="transmembrane region" description="Helical" evidence="20">
    <location>
        <begin position="648"/>
        <end position="672"/>
    </location>
</feature>
<evidence type="ECO:0000256" key="13">
    <source>
        <dbReference type="ARBA" id="ARBA00022989"/>
    </source>
</evidence>
<evidence type="ECO:0000256" key="4">
    <source>
        <dbReference type="ARBA" id="ARBA00022553"/>
    </source>
</evidence>
<organism evidence="23 24">
    <name type="scientific">Acer negundo</name>
    <name type="common">Box elder</name>
    <dbReference type="NCBI Taxonomy" id="4023"/>
    <lineage>
        <taxon>Eukaryota</taxon>
        <taxon>Viridiplantae</taxon>
        <taxon>Streptophyta</taxon>
        <taxon>Embryophyta</taxon>
        <taxon>Tracheophyta</taxon>
        <taxon>Spermatophyta</taxon>
        <taxon>Magnoliopsida</taxon>
        <taxon>eudicotyledons</taxon>
        <taxon>Gunneridae</taxon>
        <taxon>Pentapetalae</taxon>
        <taxon>rosids</taxon>
        <taxon>malvids</taxon>
        <taxon>Sapindales</taxon>
        <taxon>Sapindaceae</taxon>
        <taxon>Hippocastanoideae</taxon>
        <taxon>Acereae</taxon>
        <taxon>Acer</taxon>
    </lineage>
</organism>
<dbReference type="AlphaFoldDB" id="A0AAD5JH00"/>
<dbReference type="FunFam" id="3.30.200.20:FF:000309">
    <property type="entry name" value="Leucine-rich repeat receptor protein kinase MSP1"/>
    <property type="match status" value="1"/>
</dbReference>
<dbReference type="FunFam" id="1.10.510.10:FF:000445">
    <property type="entry name" value="MDIS1-interacting receptor like kinase 2"/>
    <property type="match status" value="1"/>
</dbReference>